<evidence type="ECO:0008006" key="4">
    <source>
        <dbReference type="Google" id="ProtNLM"/>
    </source>
</evidence>
<accession>A0A7Z2JDP2</accession>
<feature type="transmembrane region" description="Helical" evidence="1">
    <location>
        <begin position="211"/>
        <end position="229"/>
    </location>
</feature>
<dbReference type="OrthoDB" id="8625549at2"/>
<dbReference type="RefSeq" id="WP_158948703.1">
    <property type="nucleotide sequence ID" value="NZ_CP046913.1"/>
</dbReference>
<feature type="transmembrane region" description="Helical" evidence="1">
    <location>
        <begin position="139"/>
        <end position="161"/>
    </location>
</feature>
<reference evidence="2 3" key="1">
    <citation type="submission" date="2019-12" db="EMBL/GenBank/DDBJ databases">
        <title>Paraburkholderia acidiphila 7Q-K02 sp. nov and Paraburkholderia acidisoli DHF22 sp. nov., two strains isolated from forest soil.</title>
        <authorList>
            <person name="Gao Z."/>
            <person name="Qiu L."/>
        </authorList>
    </citation>
    <scope>NUCLEOTIDE SEQUENCE [LARGE SCALE GENOMIC DNA]</scope>
    <source>
        <strain evidence="2 3">DHF22</strain>
    </source>
</reference>
<feature type="transmembrane region" description="Helical" evidence="1">
    <location>
        <begin position="173"/>
        <end position="199"/>
    </location>
</feature>
<sequence length="545" mass="59998">MTQAKNGVGIDRTITLFALLLGAFVTVTTCVGVWRFGSATIFWDEWDGYLGFYRRIHEVGGVSPWFENHVQHRIFTTRVLAWLDITLFHGSHAILFIGELVTLGGVVYFIAKRSAGAARVLAIGLGAALLYSWSQSESLTWGFVFQVTSAYFFAVWSIYAFTREEWSAYRRFGIALVMSILSELSMGNGLGVPLVLLALTVVLRRPLKEGLAALLIAVVTIPPYFYHLAPADGPRPESEAGSHLLFLLKFFALTLGNPLCQINAAISVSMLVGAMTFVASLVLVAWLWLRKRVTWYRGFLIGVWLFAVACVVMVTLGRSGGGYSQAVLSRYATGSLLVWFAFAMLAYDVLPLRPRRIVTVLMLLLAAVTAVSQKGAFADNSYIYERKLGLLSNKIGLDREGYLLLSFPQAEPWRTRFVDYTKWAAAHRFGIFSQAWLQDAGVVRFDPQKLATDCVGHFDRSTTDADGVQVASGWVLAKRDTLIVLTDGSGKTVGYGLVGRKRPDVAAIMKGSGSESGWIGFARPGAHGLQAFVYRTGRFCRVSSD</sequence>
<feature type="transmembrane region" description="Helical" evidence="1">
    <location>
        <begin position="92"/>
        <end position="110"/>
    </location>
</feature>
<proteinExistence type="predicted"/>
<dbReference type="KEGG" id="pacs:FAZ98_03175"/>
<keyword evidence="1" id="KW-0812">Transmembrane</keyword>
<keyword evidence="3" id="KW-1185">Reference proteome</keyword>
<feature type="transmembrane region" description="Helical" evidence="1">
    <location>
        <begin position="12"/>
        <end position="34"/>
    </location>
</feature>
<evidence type="ECO:0000313" key="2">
    <source>
        <dbReference type="EMBL" id="QGZ60816.1"/>
    </source>
</evidence>
<feature type="transmembrane region" description="Helical" evidence="1">
    <location>
        <begin position="265"/>
        <end position="289"/>
    </location>
</feature>
<name>A0A7Z2JDP2_9BURK</name>
<feature type="transmembrane region" description="Helical" evidence="1">
    <location>
        <begin position="296"/>
        <end position="316"/>
    </location>
</feature>
<dbReference type="EMBL" id="CP046913">
    <property type="protein sequence ID" value="QGZ60816.1"/>
    <property type="molecule type" value="Genomic_DNA"/>
</dbReference>
<keyword evidence="1" id="KW-0472">Membrane</keyword>
<feature type="transmembrane region" description="Helical" evidence="1">
    <location>
        <begin position="241"/>
        <end position="259"/>
    </location>
</feature>
<organism evidence="2 3">
    <name type="scientific">Paraburkholderia acidisoli</name>
    <dbReference type="NCBI Taxonomy" id="2571748"/>
    <lineage>
        <taxon>Bacteria</taxon>
        <taxon>Pseudomonadati</taxon>
        <taxon>Pseudomonadota</taxon>
        <taxon>Betaproteobacteria</taxon>
        <taxon>Burkholderiales</taxon>
        <taxon>Burkholderiaceae</taxon>
        <taxon>Paraburkholderia</taxon>
    </lineage>
</organism>
<evidence type="ECO:0000256" key="1">
    <source>
        <dbReference type="SAM" id="Phobius"/>
    </source>
</evidence>
<feature type="transmembrane region" description="Helical" evidence="1">
    <location>
        <begin position="357"/>
        <end position="377"/>
    </location>
</feature>
<keyword evidence="1" id="KW-1133">Transmembrane helix</keyword>
<feature type="transmembrane region" description="Helical" evidence="1">
    <location>
        <begin position="117"/>
        <end position="133"/>
    </location>
</feature>
<dbReference type="AlphaFoldDB" id="A0A7Z2JDP2"/>
<gene>
    <name evidence="2" type="ORF">FAZ98_03175</name>
</gene>
<protein>
    <recommendedName>
        <fullName evidence="4">Glycosyltransferase RgtA/B/C/D-like domain-containing protein</fullName>
    </recommendedName>
</protein>
<dbReference type="Proteomes" id="UP000433577">
    <property type="component" value="Chromosome 1"/>
</dbReference>
<feature type="transmembrane region" description="Helical" evidence="1">
    <location>
        <begin position="328"/>
        <end position="350"/>
    </location>
</feature>
<evidence type="ECO:0000313" key="3">
    <source>
        <dbReference type="Proteomes" id="UP000433577"/>
    </source>
</evidence>